<proteinExistence type="inferred from homology"/>
<dbReference type="PROSITE" id="PS50263">
    <property type="entry name" value="CN_HYDROLASE"/>
    <property type="match status" value="1"/>
</dbReference>
<dbReference type="PANTHER" id="PTHR23088">
    <property type="entry name" value="NITRILASE-RELATED"/>
    <property type="match status" value="1"/>
</dbReference>
<name>A0ABX8VAL8_9FLAO</name>
<evidence type="ECO:0000259" key="2">
    <source>
        <dbReference type="PROSITE" id="PS50263"/>
    </source>
</evidence>
<evidence type="ECO:0000313" key="5">
    <source>
        <dbReference type="Proteomes" id="UP000825381"/>
    </source>
</evidence>
<evidence type="ECO:0000313" key="4">
    <source>
        <dbReference type="EMBL" id="QYJ69158.1"/>
    </source>
</evidence>
<dbReference type="InterPro" id="IPR036526">
    <property type="entry name" value="C-N_Hydrolase_sf"/>
</dbReference>
<sequence>MQIEINKVELRNLKIEDYKQLKLSMQHAYGELEQAYWQEKEIKKLLNIFPEGQLVVLVDGKVVGAALSLIVDYKKATSIHNYETITGKYTFNTHDYDAEILYGIDVFIDPEYRGLRLGRRLYDMRKELCEQLNLKSIIFAGRIPNYTAHADEYSPKEYIEKVRLKEVHDPVLSFQISNDFHVIKLMRNYLEGDTSSKEYAVLMEWNNIYYDKSPKLINTRKSTIRLGLVQWQMRPLANVEALFEQAEFFIDAVSGYGSDFALFPELFVAPLMADFNHLSEADAIREIARYCDPIQKRFQEMAISYNINIITGSMPYMEDGNLYNVGFLCKRDGTSEMYTKVHITPNEVQYWGMKGGDKIQTFDTDCGKIGIMICYDVEFPELARLMADEGMNILFVPFLTDTQNGYTRVKHCAQARAIENECYVAIAGCVGNLPKVNNMDIQYAQTAVFTPSDFSFPSNGIKAETTPNTEMTLIVDVDIDLLKELHEHGSVRILKDRRNDLYQIKKLNNTKSTS</sequence>
<gene>
    <name evidence="4" type="ORF">K1I41_04510</name>
</gene>
<dbReference type="Pfam" id="PF00795">
    <property type="entry name" value="CN_hydrolase"/>
    <property type="match status" value="1"/>
</dbReference>
<dbReference type="Pfam" id="PF00583">
    <property type="entry name" value="Acetyltransf_1"/>
    <property type="match status" value="1"/>
</dbReference>
<dbReference type="InterPro" id="IPR000182">
    <property type="entry name" value="GNAT_dom"/>
</dbReference>
<organism evidence="4 5">
    <name type="scientific">Flavobacterium litorale</name>
    <dbReference type="NCBI Taxonomy" id="2856519"/>
    <lineage>
        <taxon>Bacteria</taxon>
        <taxon>Pseudomonadati</taxon>
        <taxon>Bacteroidota</taxon>
        <taxon>Flavobacteriia</taxon>
        <taxon>Flavobacteriales</taxon>
        <taxon>Flavobacteriaceae</taxon>
        <taxon>Flavobacterium</taxon>
    </lineage>
</organism>
<evidence type="ECO:0000259" key="3">
    <source>
        <dbReference type="PROSITE" id="PS51186"/>
    </source>
</evidence>
<protein>
    <submittedName>
        <fullName evidence="4">Bifunctional GNAT family N-acetyltransferase/carbon-nitrogen hydrolase family protein</fullName>
    </submittedName>
</protein>
<reference evidence="4 5" key="1">
    <citation type="submission" date="2021-07" db="EMBL/GenBank/DDBJ databases">
        <title>Flavobacterium WSW3-B6 sp.nov, isolated from seaweed.</title>
        <authorList>
            <person name="Muhammad N."/>
            <person name="Ho H."/>
            <person name="Lee Y.-J."/>
            <person name="Nguyen T."/>
            <person name="Ho J."/>
            <person name="Kim S.-G."/>
        </authorList>
    </citation>
    <scope>NUCLEOTIDE SEQUENCE [LARGE SCALE GENOMIC DNA]</scope>
    <source>
        <strain evidence="4 5">WSW3-B6</strain>
    </source>
</reference>
<dbReference type="Gene3D" id="3.60.110.10">
    <property type="entry name" value="Carbon-nitrogen hydrolase"/>
    <property type="match status" value="1"/>
</dbReference>
<dbReference type="CDD" id="cd04301">
    <property type="entry name" value="NAT_SF"/>
    <property type="match status" value="1"/>
</dbReference>
<keyword evidence="5" id="KW-1185">Reference proteome</keyword>
<dbReference type="PROSITE" id="PS51186">
    <property type="entry name" value="GNAT"/>
    <property type="match status" value="1"/>
</dbReference>
<dbReference type="Gene3D" id="3.40.630.30">
    <property type="match status" value="1"/>
</dbReference>
<dbReference type="CDD" id="cd07574">
    <property type="entry name" value="nitrilase_Rim1_like"/>
    <property type="match status" value="1"/>
</dbReference>
<dbReference type="SUPFAM" id="SSF56317">
    <property type="entry name" value="Carbon-nitrogen hydrolase"/>
    <property type="match status" value="1"/>
</dbReference>
<dbReference type="PANTHER" id="PTHR23088:SF50">
    <property type="entry name" value="HYDROLASE YHCX"/>
    <property type="match status" value="1"/>
</dbReference>
<dbReference type="PROSITE" id="PS01227">
    <property type="entry name" value="UPF0012"/>
    <property type="match status" value="1"/>
</dbReference>
<dbReference type="InterPro" id="IPR016181">
    <property type="entry name" value="Acyl_CoA_acyltransferase"/>
</dbReference>
<keyword evidence="4" id="KW-0378">Hydrolase</keyword>
<dbReference type="Proteomes" id="UP000825381">
    <property type="component" value="Chromosome"/>
</dbReference>
<feature type="domain" description="N-acetyltransferase" evidence="3">
    <location>
        <begin position="8"/>
        <end position="208"/>
    </location>
</feature>
<evidence type="ECO:0000256" key="1">
    <source>
        <dbReference type="ARBA" id="ARBA00010613"/>
    </source>
</evidence>
<feature type="domain" description="CN hydrolase" evidence="2">
    <location>
        <begin position="224"/>
        <end position="481"/>
    </location>
</feature>
<dbReference type="EMBL" id="CP080429">
    <property type="protein sequence ID" value="QYJ69158.1"/>
    <property type="molecule type" value="Genomic_DNA"/>
</dbReference>
<dbReference type="InterPro" id="IPR001110">
    <property type="entry name" value="UPF0012_CS"/>
</dbReference>
<dbReference type="GO" id="GO:0016787">
    <property type="term" value="F:hydrolase activity"/>
    <property type="evidence" value="ECO:0007669"/>
    <property type="project" value="UniProtKB-KW"/>
</dbReference>
<accession>A0ABX8VAL8</accession>
<comment type="similarity">
    <text evidence="1">Belongs to the carbon-nitrogen hydrolase superfamily. NIT1/NIT2 family.</text>
</comment>
<dbReference type="InterPro" id="IPR003010">
    <property type="entry name" value="C-N_Hydrolase"/>
</dbReference>
<dbReference type="SUPFAM" id="SSF55729">
    <property type="entry name" value="Acyl-CoA N-acyltransferases (Nat)"/>
    <property type="match status" value="1"/>
</dbReference>
<dbReference type="RefSeq" id="WP_220641493.1">
    <property type="nucleotide sequence ID" value="NZ_CP080429.1"/>
</dbReference>